<dbReference type="Pfam" id="PF03480">
    <property type="entry name" value="DctP"/>
    <property type="match status" value="1"/>
</dbReference>
<evidence type="ECO:0000313" key="6">
    <source>
        <dbReference type="Proteomes" id="UP000318405"/>
    </source>
</evidence>
<dbReference type="GO" id="GO:0031317">
    <property type="term" value="C:tripartite ATP-independent periplasmic transporter complex"/>
    <property type="evidence" value="ECO:0007669"/>
    <property type="project" value="InterPro"/>
</dbReference>
<keyword evidence="3" id="KW-0479">Metal-binding</keyword>
<feature type="binding site" evidence="3">
    <location>
        <position position="211"/>
    </location>
    <ligand>
        <name>substrate</name>
    </ligand>
</feature>
<evidence type="ECO:0000313" key="5">
    <source>
        <dbReference type="EMBL" id="TSH98560.1"/>
    </source>
</evidence>
<gene>
    <name evidence="5" type="ORF">FOZ76_02070</name>
</gene>
<proteinExistence type="predicted"/>
<dbReference type="InterPro" id="IPR018389">
    <property type="entry name" value="DctP_fam"/>
</dbReference>
<dbReference type="GO" id="GO:0055085">
    <property type="term" value="P:transmembrane transport"/>
    <property type="evidence" value="ECO:0007669"/>
    <property type="project" value="InterPro"/>
</dbReference>
<feature type="signal peptide" evidence="4">
    <location>
        <begin position="1"/>
        <end position="23"/>
    </location>
</feature>
<protein>
    <submittedName>
        <fullName evidence="5">ABC transporter substrate-binding protein</fullName>
    </submittedName>
</protein>
<dbReference type="RefSeq" id="WP_143946466.1">
    <property type="nucleotide sequence ID" value="NZ_BAABMB010000001.1"/>
</dbReference>
<feature type="chain" id="PRO_5022007229" evidence="4">
    <location>
        <begin position="24"/>
        <end position="361"/>
    </location>
</feature>
<keyword evidence="1 4" id="KW-0732">Signal</keyword>
<dbReference type="Gene3D" id="3.40.190.170">
    <property type="entry name" value="Bacterial extracellular solute-binding protein, family 7"/>
    <property type="match status" value="1"/>
</dbReference>
<dbReference type="NCBIfam" id="NF037995">
    <property type="entry name" value="TRAP_S1"/>
    <property type="match status" value="1"/>
</dbReference>
<evidence type="ECO:0000256" key="3">
    <source>
        <dbReference type="PIRSR" id="PIRSR039026-2"/>
    </source>
</evidence>
<feature type="binding site" evidence="3">
    <location>
        <position position="212"/>
    </location>
    <ligand>
        <name>Na(+)</name>
        <dbReference type="ChEBI" id="CHEBI:29101"/>
    </ligand>
</feature>
<dbReference type="PANTHER" id="PTHR33376:SF5">
    <property type="entry name" value="EXTRACYTOPLASMIC SOLUTE RECEPTOR PROTEIN"/>
    <property type="match status" value="1"/>
</dbReference>
<evidence type="ECO:0000256" key="2">
    <source>
        <dbReference type="PIRSR" id="PIRSR039026-1"/>
    </source>
</evidence>
<dbReference type="OrthoDB" id="9769667at2"/>
<dbReference type="PIRSF" id="PIRSF039026">
    <property type="entry name" value="SiaP"/>
    <property type="match status" value="1"/>
</dbReference>
<accession>A0A556B073</accession>
<dbReference type="Gene3D" id="3.40.190.10">
    <property type="entry name" value="Periplasmic binding protein-like II"/>
    <property type="match status" value="1"/>
</dbReference>
<dbReference type="GO" id="GO:0046872">
    <property type="term" value="F:metal ion binding"/>
    <property type="evidence" value="ECO:0007669"/>
    <property type="project" value="UniProtKB-KW"/>
</dbReference>
<evidence type="ECO:0000256" key="4">
    <source>
        <dbReference type="SAM" id="SignalP"/>
    </source>
</evidence>
<name>A0A556B073_9BURK</name>
<dbReference type="InterPro" id="IPR038404">
    <property type="entry name" value="TRAP_DctP_sf"/>
</dbReference>
<feature type="binding site" evidence="3">
    <location>
        <position position="237"/>
    </location>
    <ligand>
        <name>substrate</name>
    </ligand>
</feature>
<dbReference type="PANTHER" id="PTHR33376">
    <property type="match status" value="1"/>
</dbReference>
<dbReference type="EMBL" id="VLTJ01000004">
    <property type="protein sequence ID" value="TSH98560.1"/>
    <property type="molecule type" value="Genomic_DNA"/>
</dbReference>
<organism evidence="5 6">
    <name type="scientific">Verticiella sediminum</name>
    <dbReference type="NCBI Taxonomy" id="1247510"/>
    <lineage>
        <taxon>Bacteria</taxon>
        <taxon>Pseudomonadati</taxon>
        <taxon>Pseudomonadota</taxon>
        <taxon>Betaproteobacteria</taxon>
        <taxon>Burkholderiales</taxon>
        <taxon>Alcaligenaceae</taxon>
        <taxon>Verticiella</taxon>
    </lineage>
</organism>
<feature type="binding site" evidence="2">
    <location>
        <position position="174"/>
    </location>
    <ligand>
        <name>substrate</name>
    </ligand>
</feature>
<dbReference type="AlphaFoldDB" id="A0A556B073"/>
<dbReference type="InterPro" id="IPR026289">
    <property type="entry name" value="SBP_TakP-like"/>
</dbReference>
<evidence type="ECO:0000256" key="1">
    <source>
        <dbReference type="ARBA" id="ARBA00022729"/>
    </source>
</evidence>
<comment type="caution">
    <text evidence="5">The sequence shown here is derived from an EMBL/GenBank/DDBJ whole genome shotgun (WGS) entry which is preliminary data.</text>
</comment>
<sequence length="361" mass="39103">MRRRHFLTSTATGAALIAAPALAQEAPTLQWRMPSSFPRSLDTVWGSAELIAQNVAALTDGKFTIRAFPAGEIVPPLQVLDAVQNATVPCGHTAGFYYLGKSPALAFDTGVPFGLSPRQQAAWLLHGGGQALMQELYDAFNVTAIPCGNTGAQMGGWFRKPIEKVEDLKGLRIRTPGLLSMVYEKLGAVPQQIAGSDIYPALEKGSLDAVEFVGPYDDEKLGFAKVAQYYYGPGVMELGANLSVTVNQQAWESLPERYQAALRAACTQAGEDLLAKYDANNIVALRRLVGQGIKLQSWPVPVMQAMQDATRQVLDDYAGRDAAFAKVLKHWRAFRADQLLWASVNDGAAANFLMSTRQQGV</sequence>
<feature type="binding site" evidence="2">
    <location>
        <position position="153"/>
    </location>
    <ligand>
        <name>substrate</name>
    </ligand>
</feature>
<reference evidence="5 6" key="1">
    <citation type="submission" date="2019-07" db="EMBL/GenBank/DDBJ databases">
        <title>Qingshengfaniella alkalisoli gen. nov., sp. nov., isolated from saline soil.</title>
        <authorList>
            <person name="Xu L."/>
            <person name="Huang X.-X."/>
            <person name="Sun J.-Q."/>
        </authorList>
    </citation>
    <scope>NUCLEOTIDE SEQUENCE [LARGE SCALE GENOMIC DNA]</scope>
    <source>
        <strain evidence="5 6">DSM 27279</strain>
    </source>
</reference>
<dbReference type="Proteomes" id="UP000318405">
    <property type="component" value="Unassembled WGS sequence"/>
</dbReference>
<keyword evidence="6" id="KW-1185">Reference proteome</keyword>